<dbReference type="GO" id="GO:0008061">
    <property type="term" value="F:chitin binding"/>
    <property type="evidence" value="ECO:0007669"/>
    <property type="project" value="InterPro"/>
</dbReference>
<dbReference type="Pfam" id="PF01607">
    <property type="entry name" value="CBM_14"/>
    <property type="match status" value="1"/>
</dbReference>
<dbReference type="Proteomes" id="UP000681967">
    <property type="component" value="Unassembled WGS sequence"/>
</dbReference>
<protein>
    <recommendedName>
        <fullName evidence="2">Chitin-binding type-2 domain-containing protein</fullName>
    </recommendedName>
</protein>
<evidence type="ECO:0000313" key="4">
    <source>
        <dbReference type="Proteomes" id="UP000681967"/>
    </source>
</evidence>
<dbReference type="InterPro" id="IPR002557">
    <property type="entry name" value="Chitin-bd_dom"/>
</dbReference>
<dbReference type="SUPFAM" id="SSF57625">
    <property type="entry name" value="Invertebrate chitin-binding proteins"/>
    <property type="match status" value="1"/>
</dbReference>
<evidence type="ECO:0000256" key="1">
    <source>
        <dbReference type="SAM" id="MobiDB-lite"/>
    </source>
</evidence>
<gene>
    <name evidence="3" type="ORF">BYL167_LOCUS9686</name>
</gene>
<evidence type="ECO:0000313" key="3">
    <source>
        <dbReference type="EMBL" id="CAF3924833.1"/>
    </source>
</evidence>
<name>A0A8S2LVN6_9BILA</name>
<feature type="domain" description="Chitin-binding type-2" evidence="2">
    <location>
        <begin position="41"/>
        <end position="73"/>
    </location>
</feature>
<proteinExistence type="predicted"/>
<sequence length="124" mass="13793">MIASIYFAGAAGGTCRGAPLCVEVGLNILKQMKGIPGRPGWFYKCDSQCALEMRCPPGLTFDDLYQRCEWPRNGSQPPMHRLGSLKNKPEQMKNENTPISLMTTIKQKFSTVSTPSKHYKIAEP</sequence>
<dbReference type="EMBL" id="CAJOBH010002816">
    <property type="protein sequence ID" value="CAF3924833.1"/>
    <property type="molecule type" value="Genomic_DNA"/>
</dbReference>
<reference evidence="3" key="1">
    <citation type="submission" date="2021-02" db="EMBL/GenBank/DDBJ databases">
        <authorList>
            <person name="Nowell W R."/>
        </authorList>
    </citation>
    <scope>NUCLEOTIDE SEQUENCE</scope>
</reference>
<feature type="region of interest" description="Disordered" evidence="1">
    <location>
        <begin position="76"/>
        <end position="98"/>
    </location>
</feature>
<dbReference type="AlphaFoldDB" id="A0A8S2LVN6"/>
<organism evidence="3 4">
    <name type="scientific">Rotaria magnacalcarata</name>
    <dbReference type="NCBI Taxonomy" id="392030"/>
    <lineage>
        <taxon>Eukaryota</taxon>
        <taxon>Metazoa</taxon>
        <taxon>Spiralia</taxon>
        <taxon>Gnathifera</taxon>
        <taxon>Rotifera</taxon>
        <taxon>Eurotatoria</taxon>
        <taxon>Bdelloidea</taxon>
        <taxon>Philodinida</taxon>
        <taxon>Philodinidae</taxon>
        <taxon>Rotaria</taxon>
    </lineage>
</organism>
<evidence type="ECO:0000259" key="2">
    <source>
        <dbReference type="Pfam" id="PF01607"/>
    </source>
</evidence>
<dbReference type="Gene3D" id="2.170.140.10">
    <property type="entry name" value="Chitin binding domain"/>
    <property type="match status" value="1"/>
</dbReference>
<dbReference type="GO" id="GO:0005576">
    <property type="term" value="C:extracellular region"/>
    <property type="evidence" value="ECO:0007669"/>
    <property type="project" value="InterPro"/>
</dbReference>
<accession>A0A8S2LVN6</accession>
<dbReference type="InterPro" id="IPR036508">
    <property type="entry name" value="Chitin-bd_dom_sf"/>
</dbReference>
<comment type="caution">
    <text evidence="3">The sequence shown here is derived from an EMBL/GenBank/DDBJ whole genome shotgun (WGS) entry which is preliminary data.</text>
</comment>